<evidence type="ECO:0000313" key="5">
    <source>
        <dbReference type="Proteomes" id="UP000198797"/>
    </source>
</evidence>
<dbReference type="Proteomes" id="UP000198797">
    <property type="component" value="Unassembled WGS sequence"/>
</dbReference>
<dbReference type="RefSeq" id="WP_091245431.1">
    <property type="nucleotide sequence ID" value="NZ_FMCU01000006.1"/>
</dbReference>
<protein>
    <submittedName>
        <fullName evidence="4">Dipeptidyl aminopeptidase/acylaminoacyl peptidase</fullName>
    </submittedName>
</protein>
<organism evidence="4 5">
    <name type="scientific">Micromonospora matsumotoense</name>
    <dbReference type="NCBI Taxonomy" id="121616"/>
    <lineage>
        <taxon>Bacteria</taxon>
        <taxon>Bacillati</taxon>
        <taxon>Actinomycetota</taxon>
        <taxon>Actinomycetes</taxon>
        <taxon>Micromonosporales</taxon>
        <taxon>Micromonosporaceae</taxon>
        <taxon>Micromonospora</taxon>
    </lineage>
</organism>
<feature type="domain" description="Peptidase S9 prolyl oligopeptidase catalytic" evidence="3">
    <location>
        <begin position="384"/>
        <end position="587"/>
    </location>
</feature>
<dbReference type="OrthoDB" id="128799at2"/>
<dbReference type="GO" id="GO:0006508">
    <property type="term" value="P:proteolysis"/>
    <property type="evidence" value="ECO:0007669"/>
    <property type="project" value="InterPro"/>
</dbReference>
<keyword evidence="5" id="KW-1185">Reference proteome</keyword>
<feature type="compositionally biased region" description="Low complexity" evidence="2">
    <location>
        <begin position="316"/>
        <end position="327"/>
    </location>
</feature>
<evidence type="ECO:0000256" key="2">
    <source>
        <dbReference type="SAM" id="MobiDB-lite"/>
    </source>
</evidence>
<evidence type="ECO:0000313" key="4">
    <source>
        <dbReference type="EMBL" id="SCF17787.1"/>
    </source>
</evidence>
<evidence type="ECO:0000259" key="3">
    <source>
        <dbReference type="Pfam" id="PF00326"/>
    </source>
</evidence>
<dbReference type="STRING" id="121616.GA0070216_10630"/>
<evidence type="ECO:0000256" key="1">
    <source>
        <dbReference type="ARBA" id="ARBA00022801"/>
    </source>
</evidence>
<dbReference type="EMBL" id="FMCU01000006">
    <property type="protein sequence ID" value="SCF17787.1"/>
    <property type="molecule type" value="Genomic_DNA"/>
</dbReference>
<name>A0A1C4YAN9_9ACTN</name>
<dbReference type="InterPro" id="IPR029058">
    <property type="entry name" value="AB_hydrolase_fold"/>
</dbReference>
<dbReference type="GO" id="GO:0004177">
    <property type="term" value="F:aminopeptidase activity"/>
    <property type="evidence" value="ECO:0007669"/>
    <property type="project" value="UniProtKB-KW"/>
</dbReference>
<dbReference type="PANTHER" id="PTHR42776:SF27">
    <property type="entry name" value="DIPEPTIDYL PEPTIDASE FAMILY MEMBER 6"/>
    <property type="match status" value="1"/>
</dbReference>
<reference evidence="5" key="1">
    <citation type="submission" date="2016-06" db="EMBL/GenBank/DDBJ databases">
        <authorList>
            <person name="Varghese N."/>
            <person name="Submissions Spin"/>
        </authorList>
    </citation>
    <scope>NUCLEOTIDE SEQUENCE [LARGE SCALE GENOMIC DNA]</scope>
    <source>
        <strain evidence="5">DSM 44100</strain>
    </source>
</reference>
<dbReference type="SUPFAM" id="SSF53474">
    <property type="entry name" value="alpha/beta-Hydrolases"/>
    <property type="match status" value="1"/>
</dbReference>
<dbReference type="GO" id="GO:0004252">
    <property type="term" value="F:serine-type endopeptidase activity"/>
    <property type="evidence" value="ECO:0007669"/>
    <property type="project" value="TreeGrafter"/>
</dbReference>
<keyword evidence="4" id="KW-0645">Protease</keyword>
<sequence>MSGGHRLFYPALPVVAEHAPHRAVYVGDAEGRCEILAWDRSAGTARQVTDRPAGTIRAAIDPTGTTIWWFDDDLGGVGTWRTCGFDRPDRSVAALPSVPPARHAGIAMATDGTTAIGLSDDGGMTLFLRSGDGRVSERAHVTGYAYLVDLDPAGQLAAIGADAATDAAVTVFTTDGGRVADIAGRADGRVWALGFAPGSGPARLLLVIEDRGGYLPATWTADDGLVRHDWCRFDTEITAGWFPDGQRLLVRQDRHARSLLHEVDLAGRTRTVVDTPTGSILDAAVWPDGDIAYVWTDSVTPPQLRSVRGLELPEHPGGQPDAGGPDAVTAPTDYRREEIRVPGPGGPIPALVAVPTDRDGPRPAVFLVHGGPFQHARDAYDPLVEVLVSTGCVVVRVNYRGSSGYGAAWRNDFSAGVGLTQLEDLAAVRAHLVAEGVVEDRRTALWGTSWGGYLTLLALGRQPELWRLGIAISPVADYVAAFEAATPAVRALDVLLFGGTPGEVPQRYARSSPITYVDQVRAPVLLAVSTGDVRCPPAPVEHYARLLAGRRVPHQVVRRRAGHEDFDAQSHLALMQTVLLFMQRHFDGVRDEGTPVALAMARPVG</sequence>
<gene>
    <name evidence="4" type="ORF">GA0070216_10630</name>
</gene>
<dbReference type="SUPFAM" id="SSF82171">
    <property type="entry name" value="DPP6 N-terminal domain-like"/>
    <property type="match status" value="1"/>
</dbReference>
<dbReference type="AlphaFoldDB" id="A0A1C4YAN9"/>
<dbReference type="PANTHER" id="PTHR42776">
    <property type="entry name" value="SERINE PEPTIDASE S9 FAMILY MEMBER"/>
    <property type="match status" value="1"/>
</dbReference>
<keyword evidence="1" id="KW-0378">Hydrolase</keyword>
<dbReference type="Gene3D" id="3.40.50.1820">
    <property type="entry name" value="alpha/beta hydrolase"/>
    <property type="match status" value="1"/>
</dbReference>
<dbReference type="Gene3D" id="2.130.10.10">
    <property type="entry name" value="YVTN repeat-like/Quinoprotein amine dehydrogenase"/>
    <property type="match status" value="1"/>
</dbReference>
<dbReference type="InterPro" id="IPR001375">
    <property type="entry name" value="Peptidase_S9_cat"/>
</dbReference>
<accession>A0A1C4YAN9</accession>
<keyword evidence="4" id="KW-0031">Aminopeptidase</keyword>
<dbReference type="InterPro" id="IPR015943">
    <property type="entry name" value="WD40/YVTN_repeat-like_dom_sf"/>
</dbReference>
<proteinExistence type="predicted"/>
<feature type="region of interest" description="Disordered" evidence="2">
    <location>
        <begin position="309"/>
        <end position="330"/>
    </location>
</feature>
<dbReference type="Pfam" id="PF00326">
    <property type="entry name" value="Peptidase_S9"/>
    <property type="match status" value="1"/>
</dbReference>